<keyword evidence="1" id="KW-0677">Repeat</keyword>
<keyword evidence="2" id="KW-0802">TPR repeat</keyword>
<dbReference type="EMBL" id="CAJOBR010007664">
    <property type="protein sequence ID" value="CAF4867077.1"/>
    <property type="molecule type" value="Genomic_DNA"/>
</dbReference>
<dbReference type="InterPro" id="IPR011990">
    <property type="entry name" value="TPR-like_helical_dom_sf"/>
</dbReference>
<proteinExistence type="predicted"/>
<dbReference type="EMBL" id="CAJNYT010000410">
    <property type="protein sequence ID" value="CAF3347688.1"/>
    <property type="molecule type" value="Genomic_DNA"/>
</dbReference>
<sequence length="406" mass="47002">MNTIISTTTRDEDVARHFILGAAHAVILKIDLQNQTSTTSKQFIDISHLSTIPGEQEILFFVGTVFSIDSVEQETDSTWFIKLTLHEEISKHMEKLASDFQQYINFPCIQLHSFMKTDDFNMIDLYYSMLTGQNFSLNNNPTTMIYIHVAFSFSNLGFYKQAIQFYEQGISVGKFSIDSPESKVLYLIIDYLYSHLSEYDTARIYIGIVLSCLDETDLLASELFNHIGDVENKDKNEDNALSCYQEALKIANYQDIPSLPNIYRNIIGILKKKRNFQEVSVYEEQAKEIDYNQYHISTLELGKKIFETCKNQLENETNLTPIQRGDLLYKVGLYLMKNNDFQGALTNLLEAKKSFLEEPPSWHRFPRQLPTLFDNIAFAYLFLRDHLKALAMWKKAIDIRNSFCSN</sequence>
<dbReference type="Gene3D" id="1.25.40.10">
    <property type="entry name" value="Tetratricopeptide repeat domain"/>
    <property type="match status" value="2"/>
</dbReference>
<comment type="caution">
    <text evidence="5">The sequence shown here is derived from an EMBL/GenBank/DDBJ whole genome shotgun (WGS) entry which is preliminary data.</text>
</comment>
<protein>
    <recommendedName>
        <fullName evidence="8">Tetratricopeptide repeat protein</fullName>
    </recommendedName>
</protein>
<dbReference type="Proteomes" id="UP000663869">
    <property type="component" value="Unassembled WGS sequence"/>
</dbReference>
<name>A0A820W1B6_9BILA</name>
<evidence type="ECO:0008006" key="8">
    <source>
        <dbReference type="Google" id="ProtNLM"/>
    </source>
</evidence>
<evidence type="ECO:0000313" key="3">
    <source>
        <dbReference type="EMBL" id="CAF3331390.1"/>
    </source>
</evidence>
<dbReference type="EMBL" id="CAJNYU010000138">
    <property type="protein sequence ID" value="CAF3331390.1"/>
    <property type="molecule type" value="Genomic_DNA"/>
</dbReference>
<evidence type="ECO:0000313" key="6">
    <source>
        <dbReference type="EMBL" id="CAF4867077.1"/>
    </source>
</evidence>
<evidence type="ECO:0000256" key="1">
    <source>
        <dbReference type="ARBA" id="ARBA00022737"/>
    </source>
</evidence>
<dbReference type="EMBL" id="CAJOBQ010001721">
    <property type="protein sequence ID" value="CAF4510626.1"/>
    <property type="molecule type" value="Genomic_DNA"/>
</dbReference>
<dbReference type="Proteomes" id="UP000663862">
    <property type="component" value="Unassembled WGS sequence"/>
</dbReference>
<dbReference type="AlphaFoldDB" id="A0A820W1B6"/>
<evidence type="ECO:0000313" key="4">
    <source>
        <dbReference type="EMBL" id="CAF3347688.1"/>
    </source>
</evidence>
<evidence type="ECO:0000256" key="2">
    <source>
        <dbReference type="ARBA" id="ARBA00022803"/>
    </source>
</evidence>
<evidence type="ECO:0000313" key="7">
    <source>
        <dbReference type="Proteomes" id="UP000663862"/>
    </source>
</evidence>
<dbReference type="PANTHER" id="PTHR45641">
    <property type="entry name" value="TETRATRICOPEPTIDE REPEAT PROTEIN (AFU_ORTHOLOGUE AFUA_6G03870)"/>
    <property type="match status" value="1"/>
</dbReference>
<dbReference type="SMART" id="SM00028">
    <property type="entry name" value="TPR"/>
    <property type="match status" value="4"/>
</dbReference>
<gene>
    <name evidence="3" type="ORF">FME351_LOCUS2562</name>
    <name evidence="4" type="ORF">GRG538_LOCUS5224</name>
    <name evidence="6" type="ORF">QYT958_LOCUS28365</name>
    <name evidence="5" type="ORF">TSG867_LOCUS21831</name>
</gene>
<dbReference type="SUPFAM" id="SSF48452">
    <property type="entry name" value="TPR-like"/>
    <property type="match status" value="1"/>
</dbReference>
<dbReference type="PROSITE" id="PS51996">
    <property type="entry name" value="TR_MART"/>
    <property type="match status" value="1"/>
</dbReference>
<dbReference type="InterPro" id="IPR019734">
    <property type="entry name" value="TPR_rpt"/>
</dbReference>
<accession>A0A820W1B6</accession>
<reference evidence="5" key="1">
    <citation type="submission" date="2021-02" db="EMBL/GenBank/DDBJ databases">
        <authorList>
            <person name="Nowell W R."/>
        </authorList>
    </citation>
    <scope>NUCLEOTIDE SEQUENCE</scope>
</reference>
<dbReference type="PANTHER" id="PTHR45641:SF1">
    <property type="entry name" value="AAA+ ATPASE DOMAIN-CONTAINING PROTEIN"/>
    <property type="match status" value="1"/>
</dbReference>
<dbReference type="Gene3D" id="3.90.176.10">
    <property type="entry name" value="Toxin ADP-ribosyltransferase, Chain A, domain 1"/>
    <property type="match status" value="1"/>
</dbReference>
<evidence type="ECO:0000313" key="5">
    <source>
        <dbReference type="EMBL" id="CAF4510626.1"/>
    </source>
</evidence>
<organism evidence="5 7">
    <name type="scientific">Rotaria socialis</name>
    <dbReference type="NCBI Taxonomy" id="392032"/>
    <lineage>
        <taxon>Eukaryota</taxon>
        <taxon>Metazoa</taxon>
        <taxon>Spiralia</taxon>
        <taxon>Gnathifera</taxon>
        <taxon>Rotifera</taxon>
        <taxon>Eurotatoria</taxon>
        <taxon>Bdelloidea</taxon>
        <taxon>Philodinida</taxon>
        <taxon>Philodinidae</taxon>
        <taxon>Rotaria</taxon>
    </lineage>
</organism>
<dbReference type="Proteomes" id="UP000663848">
    <property type="component" value="Unassembled WGS sequence"/>
</dbReference>
<dbReference type="Proteomes" id="UP000663872">
    <property type="component" value="Unassembled WGS sequence"/>
</dbReference>